<proteinExistence type="predicted"/>
<sequence length="559" mass="63205">IVQVAVQNQKVRVKKPESDFESCESDTDFEPDEALKEEVSVLLKVSPSDYEIRTLMTNLDRGQISTSNAFRTVSCVAMLSNIDITQMKLDGTSIYRKRTKVREETAASIREAFRPEVPLTVHMDGKKMPPLKGKGDIVERLPVLVTGLGKDIANEVVSQLQKYKISDRVQCVSCDTTSSNTGCNTGAIQYLQNVLGRPLIYLACRHHALEIIPKHLFENLVEKSSSPTIGKLCKDFELQWPTIDQKNFSIVSSDPDCQDALSADIVQKISEFVREALQVHTQIYSFDRIFLKNNAHALSAHTETANSRGLRVFSGIGFNFHRSFGKSFVYIIRRNRNVSFFPLAGQFSVDESVMAKIRDICVFVVTTYVKPWFTATIPALGPRTDLQLLKDIQNYEHSKEISKIAFKAYANHLWYLSPYSVALAFFDKDVTVSTKERMVKNLSKPAPPREKKVPLKATLKKVEKDTDLSDFINVNTSKFFTMLEIPTGFLERPPSEWPGHPDYIVGLKIVHALHVVNDISERAVRLTSDYNNAKLTLTETSFQDLLLARSRLQNILFLK</sequence>
<dbReference type="Proteomes" id="UP001219518">
    <property type="component" value="Unassembled WGS sequence"/>
</dbReference>
<dbReference type="EMBL" id="JAHWGI010000939">
    <property type="protein sequence ID" value="KAK3918436.1"/>
    <property type="molecule type" value="Genomic_DNA"/>
</dbReference>
<reference evidence="1" key="2">
    <citation type="journal article" date="2023" name="BMC Genomics">
        <title>Pest status, molecular evolution, and epigenetic factors derived from the genome assembly of Frankliniella fusca, a thysanopteran phytovirus vector.</title>
        <authorList>
            <person name="Catto M.A."/>
            <person name="Labadie P.E."/>
            <person name="Jacobson A.L."/>
            <person name="Kennedy G.G."/>
            <person name="Srinivasan R."/>
            <person name="Hunt B.G."/>
        </authorList>
    </citation>
    <scope>NUCLEOTIDE SEQUENCE</scope>
    <source>
        <strain evidence="1">PL_HMW_Pooled</strain>
    </source>
</reference>
<evidence type="ECO:0000313" key="1">
    <source>
        <dbReference type="EMBL" id="KAK3918436.1"/>
    </source>
</evidence>
<protein>
    <submittedName>
        <fullName evidence="1">Adenylate cyclase</fullName>
    </submittedName>
</protein>
<feature type="non-terminal residue" evidence="1">
    <location>
        <position position="559"/>
    </location>
</feature>
<comment type="caution">
    <text evidence="1">The sequence shown here is derived from an EMBL/GenBank/DDBJ whole genome shotgun (WGS) entry which is preliminary data.</text>
</comment>
<dbReference type="PANTHER" id="PTHR46113:SF1">
    <property type="entry name" value="PEPTIDASE M17 LEUCYL AMINOPEPTIDASE N-TERMINAL DOMAIN-CONTAINING PROTEIN"/>
    <property type="match status" value="1"/>
</dbReference>
<accession>A0AAE1HD47</accession>
<dbReference type="PANTHER" id="PTHR46113">
    <property type="entry name" value="SNAC DOMAIN-CONTAINING PROTEIN"/>
    <property type="match status" value="1"/>
</dbReference>
<keyword evidence="2" id="KW-1185">Reference proteome</keyword>
<dbReference type="AlphaFoldDB" id="A0AAE1HD47"/>
<gene>
    <name evidence="1" type="ORF">KUF71_007697</name>
</gene>
<organism evidence="1 2">
    <name type="scientific">Frankliniella fusca</name>
    <dbReference type="NCBI Taxonomy" id="407009"/>
    <lineage>
        <taxon>Eukaryota</taxon>
        <taxon>Metazoa</taxon>
        <taxon>Ecdysozoa</taxon>
        <taxon>Arthropoda</taxon>
        <taxon>Hexapoda</taxon>
        <taxon>Insecta</taxon>
        <taxon>Pterygota</taxon>
        <taxon>Neoptera</taxon>
        <taxon>Paraneoptera</taxon>
        <taxon>Thysanoptera</taxon>
        <taxon>Terebrantia</taxon>
        <taxon>Thripoidea</taxon>
        <taxon>Thripidae</taxon>
        <taxon>Frankliniella</taxon>
    </lineage>
</organism>
<reference evidence="1" key="1">
    <citation type="submission" date="2021-07" db="EMBL/GenBank/DDBJ databases">
        <authorList>
            <person name="Catto M.A."/>
            <person name="Jacobson A."/>
            <person name="Kennedy G."/>
            <person name="Labadie P."/>
            <person name="Hunt B.G."/>
            <person name="Srinivasan R."/>
        </authorList>
    </citation>
    <scope>NUCLEOTIDE SEQUENCE</scope>
    <source>
        <strain evidence="1">PL_HMW_Pooled</strain>
        <tissue evidence="1">Head</tissue>
    </source>
</reference>
<name>A0AAE1HD47_9NEOP</name>
<evidence type="ECO:0000313" key="2">
    <source>
        <dbReference type="Proteomes" id="UP001219518"/>
    </source>
</evidence>